<dbReference type="EMBL" id="SEYY01011691">
    <property type="protein sequence ID" value="KAB7501109.1"/>
    <property type="molecule type" value="Genomic_DNA"/>
</dbReference>
<dbReference type="GO" id="GO:0006869">
    <property type="term" value="P:lipid transport"/>
    <property type="evidence" value="ECO:0007669"/>
    <property type="project" value="UniProtKB-KW"/>
</dbReference>
<dbReference type="InterPro" id="IPR051213">
    <property type="entry name" value="START_lipid_transfer"/>
</dbReference>
<dbReference type="OrthoDB" id="5403181at2759"/>
<comment type="caution">
    <text evidence="19">The sequence shown here is derived from an EMBL/GenBank/DDBJ whole genome shotgun (WGS) entry which is preliminary data.</text>
</comment>
<evidence type="ECO:0000256" key="5">
    <source>
        <dbReference type="ARBA" id="ARBA00022490"/>
    </source>
</evidence>
<comment type="subcellular location">
    <subcellularLocation>
        <location evidence="1">Cell projection</location>
        <location evidence="1">Cilium</location>
        <location evidence="1">Flagellum</location>
    </subcellularLocation>
    <subcellularLocation>
        <location evidence="3">Cytoplasm</location>
    </subcellularLocation>
    <subcellularLocation>
        <location evidence="2">Membrane</location>
    </subcellularLocation>
</comment>
<gene>
    <name evidence="19" type="primary">Stard10</name>
    <name evidence="19" type="ORF">Anas_03812</name>
</gene>
<protein>
    <recommendedName>
        <fullName evidence="14">START domain-containing protein 10</fullName>
    </recommendedName>
    <alternativeName>
        <fullName evidence="15">PCTP-like protein</fullName>
    </alternativeName>
    <alternativeName>
        <fullName evidence="16">StAR-related lipid transfer protein 10</fullName>
    </alternativeName>
</protein>
<evidence type="ECO:0000256" key="15">
    <source>
        <dbReference type="ARBA" id="ARBA00076937"/>
    </source>
</evidence>
<keyword evidence="12" id="KW-0472">Membrane</keyword>
<dbReference type="PANTHER" id="PTHR19308:SF14">
    <property type="entry name" value="START DOMAIN-CONTAINING PROTEIN"/>
    <property type="match status" value="1"/>
</dbReference>
<keyword evidence="11" id="KW-0446">Lipid-binding</keyword>
<accession>A0A5N5T4U5</accession>
<feature type="domain" description="START" evidence="18">
    <location>
        <begin position="22"/>
        <end position="206"/>
    </location>
</feature>
<sequence>MSKDYNFIRKNDFEHLKNLCDKHDGWTLSYEKSPTAVWTKPAIQSDFHMIKVLTSYSDISGNVLYDVLHDPEYRHVWDKHMIHSVDVGFLNPNNDLSYYAISCPPPMKNRDFVLLRSWLDTGSELYVLNHSVQHNGFPPKKGFVRGFSHLTGYLIRPLPTGGCSFSYISHTDPRGALPPWLVNRLTDVLAPKMINVLHKACNEYTKWKLENNPHFKPWIYPEQMTLPRISLQQLQIDANSVALEDEEDKCDSETKNKYSKEKSKEKKKGEKKLKKLFDSKKS</sequence>
<evidence type="ECO:0000256" key="3">
    <source>
        <dbReference type="ARBA" id="ARBA00004496"/>
    </source>
</evidence>
<dbReference type="Gene3D" id="3.30.530.20">
    <property type="match status" value="1"/>
</dbReference>
<feature type="region of interest" description="Disordered" evidence="17">
    <location>
        <begin position="245"/>
        <end position="282"/>
    </location>
</feature>
<dbReference type="GO" id="GO:0031514">
    <property type="term" value="C:motile cilium"/>
    <property type="evidence" value="ECO:0007669"/>
    <property type="project" value="UniProtKB-SubCell"/>
</dbReference>
<keyword evidence="7" id="KW-0282">Flagellum</keyword>
<proteinExistence type="predicted"/>
<keyword evidence="6" id="KW-0597">Phosphoprotein</keyword>
<dbReference type="InterPro" id="IPR002913">
    <property type="entry name" value="START_lipid-bd_dom"/>
</dbReference>
<organism evidence="19 20">
    <name type="scientific">Armadillidium nasatum</name>
    <dbReference type="NCBI Taxonomy" id="96803"/>
    <lineage>
        <taxon>Eukaryota</taxon>
        <taxon>Metazoa</taxon>
        <taxon>Ecdysozoa</taxon>
        <taxon>Arthropoda</taxon>
        <taxon>Crustacea</taxon>
        <taxon>Multicrustacea</taxon>
        <taxon>Malacostraca</taxon>
        <taxon>Eumalacostraca</taxon>
        <taxon>Peracarida</taxon>
        <taxon>Isopoda</taxon>
        <taxon>Oniscidea</taxon>
        <taxon>Crinocheta</taxon>
        <taxon>Armadillidiidae</taxon>
        <taxon>Armadillidium</taxon>
    </lineage>
</organism>
<dbReference type="InterPro" id="IPR023393">
    <property type="entry name" value="START-like_dom_sf"/>
</dbReference>
<evidence type="ECO:0000256" key="10">
    <source>
        <dbReference type="ARBA" id="ARBA00023069"/>
    </source>
</evidence>
<name>A0A5N5T4U5_9CRUS</name>
<evidence type="ECO:0000256" key="14">
    <source>
        <dbReference type="ARBA" id="ARBA00070345"/>
    </source>
</evidence>
<dbReference type="GO" id="GO:0016020">
    <property type="term" value="C:membrane"/>
    <property type="evidence" value="ECO:0007669"/>
    <property type="project" value="UniProtKB-SubCell"/>
</dbReference>
<dbReference type="CDD" id="cd08871">
    <property type="entry name" value="START_STARD10-like"/>
    <property type="match status" value="1"/>
</dbReference>
<feature type="compositionally biased region" description="Basic and acidic residues" evidence="17">
    <location>
        <begin position="251"/>
        <end position="268"/>
    </location>
</feature>
<keyword evidence="8" id="KW-0007">Acetylation</keyword>
<evidence type="ECO:0000256" key="9">
    <source>
        <dbReference type="ARBA" id="ARBA00023055"/>
    </source>
</evidence>
<dbReference type="GO" id="GO:0008289">
    <property type="term" value="F:lipid binding"/>
    <property type="evidence" value="ECO:0007669"/>
    <property type="project" value="UniProtKB-KW"/>
</dbReference>
<evidence type="ECO:0000259" key="18">
    <source>
        <dbReference type="PROSITE" id="PS50848"/>
    </source>
</evidence>
<reference evidence="19 20" key="1">
    <citation type="journal article" date="2019" name="PLoS Biol.">
        <title>Sex chromosomes control vertical transmission of feminizing Wolbachia symbionts in an isopod.</title>
        <authorList>
            <person name="Becking T."/>
            <person name="Chebbi M.A."/>
            <person name="Giraud I."/>
            <person name="Moumen B."/>
            <person name="Laverre T."/>
            <person name="Caubet Y."/>
            <person name="Peccoud J."/>
            <person name="Gilbert C."/>
            <person name="Cordaux R."/>
        </authorList>
    </citation>
    <scope>NUCLEOTIDE SEQUENCE [LARGE SCALE GENOMIC DNA]</scope>
    <source>
        <strain evidence="19">ANa2</strain>
        <tissue evidence="19">Whole body excluding digestive tract and cuticle</tissue>
    </source>
</reference>
<dbReference type="AlphaFoldDB" id="A0A5N5T4U5"/>
<evidence type="ECO:0000256" key="7">
    <source>
        <dbReference type="ARBA" id="ARBA00022846"/>
    </source>
</evidence>
<evidence type="ECO:0000256" key="17">
    <source>
        <dbReference type="SAM" id="MobiDB-lite"/>
    </source>
</evidence>
<evidence type="ECO:0000256" key="2">
    <source>
        <dbReference type="ARBA" id="ARBA00004370"/>
    </source>
</evidence>
<dbReference type="Proteomes" id="UP000326759">
    <property type="component" value="Unassembled WGS sequence"/>
</dbReference>
<dbReference type="FunFam" id="3.30.530.20:FF:000008">
    <property type="entry name" value="START domain containing 10"/>
    <property type="match status" value="1"/>
</dbReference>
<evidence type="ECO:0000256" key="13">
    <source>
        <dbReference type="ARBA" id="ARBA00023273"/>
    </source>
</evidence>
<keyword evidence="13" id="KW-0966">Cell projection</keyword>
<evidence type="ECO:0000256" key="8">
    <source>
        <dbReference type="ARBA" id="ARBA00022990"/>
    </source>
</evidence>
<evidence type="ECO:0000256" key="6">
    <source>
        <dbReference type="ARBA" id="ARBA00022553"/>
    </source>
</evidence>
<dbReference type="PROSITE" id="PS50848">
    <property type="entry name" value="START"/>
    <property type="match status" value="1"/>
</dbReference>
<evidence type="ECO:0000313" key="19">
    <source>
        <dbReference type="EMBL" id="KAB7501109.1"/>
    </source>
</evidence>
<evidence type="ECO:0000256" key="12">
    <source>
        <dbReference type="ARBA" id="ARBA00023136"/>
    </source>
</evidence>
<dbReference type="Pfam" id="PF01852">
    <property type="entry name" value="START"/>
    <property type="match status" value="1"/>
</dbReference>
<dbReference type="SMART" id="SM00234">
    <property type="entry name" value="START"/>
    <property type="match status" value="1"/>
</dbReference>
<keyword evidence="9" id="KW-0445">Lipid transport</keyword>
<keyword evidence="10" id="KW-0969">Cilium</keyword>
<keyword evidence="20" id="KW-1185">Reference proteome</keyword>
<dbReference type="PANTHER" id="PTHR19308">
    <property type="entry name" value="PHOSPHATIDYLCHOLINE TRANSFER PROTEIN"/>
    <property type="match status" value="1"/>
</dbReference>
<dbReference type="InterPro" id="IPR041951">
    <property type="entry name" value="STARD10_START"/>
</dbReference>
<dbReference type="GO" id="GO:0005829">
    <property type="term" value="C:cytosol"/>
    <property type="evidence" value="ECO:0007669"/>
    <property type="project" value="UniProtKB-ARBA"/>
</dbReference>
<evidence type="ECO:0000256" key="16">
    <source>
        <dbReference type="ARBA" id="ARBA00080073"/>
    </source>
</evidence>
<evidence type="ECO:0000256" key="4">
    <source>
        <dbReference type="ARBA" id="ARBA00022448"/>
    </source>
</evidence>
<evidence type="ECO:0000256" key="1">
    <source>
        <dbReference type="ARBA" id="ARBA00004230"/>
    </source>
</evidence>
<evidence type="ECO:0000256" key="11">
    <source>
        <dbReference type="ARBA" id="ARBA00023121"/>
    </source>
</evidence>
<evidence type="ECO:0000313" key="20">
    <source>
        <dbReference type="Proteomes" id="UP000326759"/>
    </source>
</evidence>
<dbReference type="SUPFAM" id="SSF55961">
    <property type="entry name" value="Bet v1-like"/>
    <property type="match status" value="1"/>
</dbReference>
<keyword evidence="4" id="KW-0813">Transport</keyword>
<keyword evidence="5" id="KW-0963">Cytoplasm</keyword>